<gene>
    <name evidence="1" type="ORF">PsorP6_002250</name>
</gene>
<comment type="caution">
    <text evidence="1">The sequence shown here is derived from an EMBL/GenBank/DDBJ whole genome shotgun (WGS) entry which is preliminary data.</text>
</comment>
<dbReference type="Proteomes" id="UP001163321">
    <property type="component" value="Chromosome 1"/>
</dbReference>
<name>A0ACC0WY53_9STRA</name>
<accession>A0ACC0WY53</accession>
<keyword evidence="2" id="KW-1185">Reference proteome</keyword>
<dbReference type="EMBL" id="CM047580">
    <property type="protein sequence ID" value="KAI9923292.1"/>
    <property type="molecule type" value="Genomic_DNA"/>
</dbReference>
<proteinExistence type="predicted"/>
<protein>
    <submittedName>
        <fullName evidence="1">Uncharacterized protein</fullName>
    </submittedName>
</protein>
<evidence type="ECO:0000313" key="1">
    <source>
        <dbReference type="EMBL" id="KAI9923292.1"/>
    </source>
</evidence>
<reference evidence="1 2" key="1">
    <citation type="journal article" date="2022" name="bioRxiv">
        <title>The genome of the oomycete Peronosclerospora sorghi, a cosmopolitan pathogen of maize and sorghum, is inflated with dispersed pseudogenes.</title>
        <authorList>
            <person name="Fletcher K."/>
            <person name="Martin F."/>
            <person name="Isakeit T."/>
            <person name="Cavanaugh K."/>
            <person name="Magill C."/>
            <person name="Michelmore R."/>
        </authorList>
    </citation>
    <scope>NUCLEOTIDE SEQUENCE [LARGE SCALE GENOMIC DNA]</scope>
    <source>
        <strain evidence="1">P6</strain>
    </source>
</reference>
<sequence length="70" mass="8010">MENLNTQSSPDPSVPFTVAPPPVCSEEEKEAAARNREEDDTQMIDVSGERQLHNEFKYSEAPRHPDEFYD</sequence>
<organism evidence="1 2">
    <name type="scientific">Peronosclerospora sorghi</name>
    <dbReference type="NCBI Taxonomy" id="230839"/>
    <lineage>
        <taxon>Eukaryota</taxon>
        <taxon>Sar</taxon>
        <taxon>Stramenopiles</taxon>
        <taxon>Oomycota</taxon>
        <taxon>Peronosporomycetes</taxon>
        <taxon>Peronosporales</taxon>
        <taxon>Peronosporaceae</taxon>
        <taxon>Peronosclerospora</taxon>
    </lineage>
</organism>
<evidence type="ECO:0000313" key="2">
    <source>
        <dbReference type="Proteomes" id="UP001163321"/>
    </source>
</evidence>